<feature type="non-terminal residue" evidence="1">
    <location>
        <position position="1"/>
    </location>
</feature>
<dbReference type="Proteomes" id="UP000823775">
    <property type="component" value="Unassembled WGS sequence"/>
</dbReference>
<comment type="caution">
    <text evidence="1">The sequence shown here is derived from an EMBL/GenBank/DDBJ whole genome shotgun (WGS) entry which is preliminary data.</text>
</comment>
<reference evidence="1 2" key="1">
    <citation type="journal article" date="2021" name="BMC Genomics">
        <title>Datura genome reveals duplications of psychoactive alkaloid biosynthetic genes and high mutation rate following tissue culture.</title>
        <authorList>
            <person name="Rajewski A."/>
            <person name="Carter-House D."/>
            <person name="Stajich J."/>
            <person name="Litt A."/>
        </authorList>
    </citation>
    <scope>NUCLEOTIDE SEQUENCE [LARGE SCALE GENOMIC DNA]</scope>
    <source>
        <strain evidence="1">AR-01</strain>
    </source>
</reference>
<evidence type="ECO:0000313" key="1">
    <source>
        <dbReference type="EMBL" id="MCE3050926.1"/>
    </source>
</evidence>
<gene>
    <name evidence="1" type="ORF">HAX54_048524</name>
</gene>
<accession>A0ABS8WLG1</accession>
<protein>
    <submittedName>
        <fullName evidence="1">Uncharacterized protein</fullName>
    </submittedName>
</protein>
<name>A0ABS8WLG1_DATST</name>
<evidence type="ECO:0000313" key="2">
    <source>
        <dbReference type="Proteomes" id="UP000823775"/>
    </source>
</evidence>
<sequence length="86" mass="9765">GVDSVRDSLQKDGSLIEDFTQSWPNGISKIWSNCTSRIEDRVIKSHDDLLSEKDQRIEMRLLVETGQGMTLHVSQWVVYSLVRSGS</sequence>
<feature type="non-terminal residue" evidence="1">
    <location>
        <position position="86"/>
    </location>
</feature>
<proteinExistence type="predicted"/>
<organism evidence="1 2">
    <name type="scientific">Datura stramonium</name>
    <name type="common">Jimsonweed</name>
    <name type="synonym">Common thornapple</name>
    <dbReference type="NCBI Taxonomy" id="4076"/>
    <lineage>
        <taxon>Eukaryota</taxon>
        <taxon>Viridiplantae</taxon>
        <taxon>Streptophyta</taxon>
        <taxon>Embryophyta</taxon>
        <taxon>Tracheophyta</taxon>
        <taxon>Spermatophyta</taxon>
        <taxon>Magnoliopsida</taxon>
        <taxon>eudicotyledons</taxon>
        <taxon>Gunneridae</taxon>
        <taxon>Pentapetalae</taxon>
        <taxon>asterids</taxon>
        <taxon>lamiids</taxon>
        <taxon>Solanales</taxon>
        <taxon>Solanaceae</taxon>
        <taxon>Solanoideae</taxon>
        <taxon>Datureae</taxon>
        <taxon>Datura</taxon>
    </lineage>
</organism>
<dbReference type="EMBL" id="JACEIK010008015">
    <property type="protein sequence ID" value="MCE3050926.1"/>
    <property type="molecule type" value="Genomic_DNA"/>
</dbReference>
<keyword evidence="2" id="KW-1185">Reference proteome</keyword>